<proteinExistence type="predicted"/>
<name>A0A8S3XAG0_PARAO</name>
<accession>A0A8S3XAG0</accession>
<comment type="caution">
    <text evidence="1">The sequence shown here is derived from an EMBL/GenBank/DDBJ whole genome shotgun (WGS) entry which is preliminary data.</text>
</comment>
<evidence type="ECO:0000313" key="2">
    <source>
        <dbReference type="Proteomes" id="UP000691718"/>
    </source>
</evidence>
<evidence type="ECO:0000313" key="1">
    <source>
        <dbReference type="EMBL" id="CAG5008433.1"/>
    </source>
</evidence>
<sequence length="106" mass="12167">MPQFDYDLPVTSYQSASMNAAALRRDAKGRRLARHNLSMRRVDQPRQARSNITPFETEDDIVLAPMLLNTPMVIRRNSSYRRSSSAAYPYPNYSRRLRSATQTANS</sequence>
<gene>
    <name evidence="1" type="ORF">PAPOLLO_LOCUS15074</name>
</gene>
<organism evidence="1 2">
    <name type="scientific">Parnassius apollo</name>
    <name type="common">Apollo butterfly</name>
    <name type="synonym">Papilio apollo</name>
    <dbReference type="NCBI Taxonomy" id="110799"/>
    <lineage>
        <taxon>Eukaryota</taxon>
        <taxon>Metazoa</taxon>
        <taxon>Ecdysozoa</taxon>
        <taxon>Arthropoda</taxon>
        <taxon>Hexapoda</taxon>
        <taxon>Insecta</taxon>
        <taxon>Pterygota</taxon>
        <taxon>Neoptera</taxon>
        <taxon>Endopterygota</taxon>
        <taxon>Lepidoptera</taxon>
        <taxon>Glossata</taxon>
        <taxon>Ditrysia</taxon>
        <taxon>Papilionoidea</taxon>
        <taxon>Papilionidae</taxon>
        <taxon>Parnassiinae</taxon>
        <taxon>Parnassini</taxon>
        <taxon>Parnassius</taxon>
        <taxon>Parnassius</taxon>
    </lineage>
</organism>
<dbReference type="Proteomes" id="UP000691718">
    <property type="component" value="Unassembled WGS sequence"/>
</dbReference>
<protein>
    <submittedName>
        <fullName evidence="1">(apollo) hypothetical protein</fullName>
    </submittedName>
</protein>
<dbReference type="EMBL" id="CAJQZP010001011">
    <property type="protein sequence ID" value="CAG5008433.1"/>
    <property type="molecule type" value="Genomic_DNA"/>
</dbReference>
<reference evidence="1" key="1">
    <citation type="submission" date="2021-04" db="EMBL/GenBank/DDBJ databases">
        <authorList>
            <person name="Tunstrom K."/>
        </authorList>
    </citation>
    <scope>NUCLEOTIDE SEQUENCE</scope>
</reference>
<keyword evidence="2" id="KW-1185">Reference proteome</keyword>
<dbReference type="AlphaFoldDB" id="A0A8S3XAG0"/>